<accession>A0A660L5L9</accession>
<comment type="caution">
    <text evidence="3">The sequence shown here is derived from an EMBL/GenBank/DDBJ whole genome shotgun (WGS) entry which is preliminary data.</text>
</comment>
<dbReference type="Gene3D" id="3.40.390.10">
    <property type="entry name" value="Collagenase (Catalytic Domain)"/>
    <property type="match status" value="1"/>
</dbReference>
<evidence type="ECO:0000256" key="1">
    <source>
        <dbReference type="SAM" id="MobiDB-lite"/>
    </source>
</evidence>
<keyword evidence="2" id="KW-0732">Signal</keyword>
<evidence type="ECO:0000313" key="3">
    <source>
        <dbReference type="EMBL" id="RKQ87213.1"/>
    </source>
</evidence>
<organism evidence="3 4">
    <name type="scientific">Solirubrobacter pauli</name>
    <dbReference type="NCBI Taxonomy" id="166793"/>
    <lineage>
        <taxon>Bacteria</taxon>
        <taxon>Bacillati</taxon>
        <taxon>Actinomycetota</taxon>
        <taxon>Thermoleophilia</taxon>
        <taxon>Solirubrobacterales</taxon>
        <taxon>Solirubrobacteraceae</taxon>
        <taxon>Solirubrobacter</taxon>
    </lineage>
</organism>
<reference evidence="3 4" key="1">
    <citation type="submission" date="2018-10" db="EMBL/GenBank/DDBJ databases">
        <title>Genomic Encyclopedia of Archaeal and Bacterial Type Strains, Phase II (KMG-II): from individual species to whole genera.</title>
        <authorList>
            <person name="Goeker M."/>
        </authorList>
    </citation>
    <scope>NUCLEOTIDE SEQUENCE [LARGE SCALE GENOMIC DNA]</scope>
    <source>
        <strain evidence="3 4">DSM 14954</strain>
    </source>
</reference>
<name>A0A660L5L9_9ACTN</name>
<dbReference type="SUPFAM" id="SSF55486">
    <property type="entry name" value="Metalloproteases ('zincins'), catalytic domain"/>
    <property type="match status" value="1"/>
</dbReference>
<dbReference type="EMBL" id="RBIL01000002">
    <property type="protein sequence ID" value="RKQ87213.1"/>
    <property type="molecule type" value="Genomic_DNA"/>
</dbReference>
<keyword evidence="4" id="KW-1185">Reference proteome</keyword>
<dbReference type="InterPro" id="IPR024079">
    <property type="entry name" value="MetalloPept_cat_dom_sf"/>
</dbReference>
<evidence type="ECO:0000256" key="2">
    <source>
        <dbReference type="SAM" id="SignalP"/>
    </source>
</evidence>
<proteinExistence type="predicted"/>
<feature type="region of interest" description="Disordered" evidence="1">
    <location>
        <begin position="729"/>
        <end position="750"/>
    </location>
</feature>
<feature type="chain" id="PRO_5024803647" evidence="2">
    <location>
        <begin position="25"/>
        <end position="1151"/>
    </location>
</feature>
<dbReference type="InterPro" id="IPR013783">
    <property type="entry name" value="Ig-like_fold"/>
</dbReference>
<gene>
    <name evidence="3" type="ORF">C8N24_5233</name>
</gene>
<dbReference type="GO" id="GO:0008237">
    <property type="term" value="F:metallopeptidase activity"/>
    <property type="evidence" value="ECO:0007669"/>
    <property type="project" value="InterPro"/>
</dbReference>
<dbReference type="Gene3D" id="2.60.40.10">
    <property type="entry name" value="Immunoglobulins"/>
    <property type="match status" value="1"/>
</dbReference>
<dbReference type="Pfam" id="PF13574">
    <property type="entry name" value="Reprolysin_2"/>
    <property type="match status" value="1"/>
</dbReference>
<protein>
    <submittedName>
        <fullName evidence="3">Reprolysin-like metallo-peptidase family M12B</fullName>
    </submittedName>
</protein>
<evidence type="ECO:0000313" key="4">
    <source>
        <dbReference type="Proteomes" id="UP000278962"/>
    </source>
</evidence>
<dbReference type="GO" id="GO:0005975">
    <property type="term" value="P:carbohydrate metabolic process"/>
    <property type="evidence" value="ECO:0007669"/>
    <property type="project" value="UniProtKB-ARBA"/>
</dbReference>
<dbReference type="AlphaFoldDB" id="A0A660L5L9"/>
<feature type="compositionally biased region" description="Polar residues" evidence="1">
    <location>
        <begin position="736"/>
        <end position="749"/>
    </location>
</feature>
<sequence>MRVGRLTAGLLTAAAAAAAAPAAAQGDVWEPIAGSVSAKNAEVKPERFKAFTLDESGLAAGLGASAKSRGAAATVLTVPGPDGELQRFRVRETAIMEPGLAAAHPEIKTYAGEGIDDPRASIVADTSPIGFHAAVRTGSGNWYVDPYYKGAAKDVYVSYRTRDLAHDEAKALVEEEGLVDAKGSAAATAEALGPEVQLRTYRLALVTDPSYATYHGAANVTAAKVALINRVNQIYETESAIRMVLINDTDKLNLNTAALASQANGPCGSAPCYPAGTSSCGNVLDRNRIVIGQIVGAGAYDIGHIAMGNSGGGVAGQGVGGDQKARGCTGLTTPVGDYFAVDYVAHEMGHQFSAPHSFNGTQVNCGGNRSAANGYEPGSGSSVMAYAGICGQDNLQPHSDPYWVPASYHTILNYVSSDRPAINEVQNVALRDFAGTDSLTLTWDGKTVGPFVNGVSYTAADIQGALNGQEVQAVRLVGYDANGDAYKLAYKGAESHVIVRGQNNTAAGIANALLGGNEQQQVTLTGFNPAQSAYTIQVNGQSTPAFGLGGTTPSAATIAAAINAILGSTGTVTVTGVGNTGFTVTFAGALAGTDVPAIAVTPSATTVTAAVREIAKGGTSILPTGATVGVSNLSDTGYTLLFGGTLANQDLESLAVVGATGVDGTVIETTKGGAGILGTGATAAVTGFGGGAFDATGFQVTFTGTLAGADQPPLSLAVEGGTGFVGETARGGAIQNGGSTITPTGNRSPDVTVPATYTIPPRTPFALTGSAVDPDGDALTYMWEQNDPGGLQNVSNAGTALVSQTKTNGPLFRQLGVGTDIALADSLKYHSPGLNLAGTNPTRTFPDMLQILADNTNARTGRCEVGTLPGGNTAIPVAARECFAEWLPTAEYVGFFSDRTMTFRLTARDGKAGGGGLGYAQTRVTVAPGAGAFRVTSQNLSQVIFGTTKQNVTWDVAGTDLAPISVANVKISLSTDGGLTYPTVLAESTPNDGAHEVTFPSVNATKARIKVEAIGNVFFDVSHADVSLTAAPTAPVGGTVPATLSLTLGAAATFPTFVPGVAQDYTATSKATVISTAGDATLSVSDPGRMTNGAFSLAEPLRVELSKSTWTGPTSNEDVGITYKQLIKANDPLRTGTYSKTLTFTLSTTNP</sequence>
<feature type="signal peptide" evidence="2">
    <location>
        <begin position="1"/>
        <end position="24"/>
    </location>
</feature>
<dbReference type="Proteomes" id="UP000278962">
    <property type="component" value="Unassembled WGS sequence"/>
</dbReference>